<name>A0A175A135_9FIRM</name>
<proteinExistence type="predicted"/>
<dbReference type="Proteomes" id="UP000095662">
    <property type="component" value="Unassembled WGS sequence"/>
</dbReference>
<organism evidence="1 2">
    <name type="scientific">[Eubacterium] siraeum</name>
    <dbReference type="NCBI Taxonomy" id="39492"/>
    <lineage>
        <taxon>Bacteria</taxon>
        <taxon>Bacillati</taxon>
        <taxon>Bacillota</taxon>
        <taxon>Clostridia</taxon>
        <taxon>Eubacteriales</taxon>
        <taxon>Oscillospiraceae</taxon>
        <taxon>Oscillospiraceae incertae sedis</taxon>
    </lineage>
</organism>
<dbReference type="NCBIfam" id="NF047353">
    <property type="entry name" value="tube_lmo2291"/>
    <property type="match status" value="1"/>
</dbReference>
<protein>
    <submittedName>
        <fullName evidence="1">Uncharacterized protein</fullName>
    </submittedName>
</protein>
<sequence>MANEQVIPTVGKAELNSEIKVEINTTPTGEAATYSDMRKAFKSVTTAINEVVYSATYLADGGFASSAVVGAAPTVVLAGDFIKDDPVCAFLDEIQYEIGSKRVTDIKITRNGKELTCPVTVTAAGIGGGESTAPNTISCTIAFNGKPTITTATVSGV</sequence>
<accession>A0A175A135</accession>
<evidence type="ECO:0000313" key="1">
    <source>
        <dbReference type="EMBL" id="CUQ90508.1"/>
    </source>
</evidence>
<dbReference type="AlphaFoldDB" id="A0A175A135"/>
<dbReference type="STRING" id="39492.ERS852540_02143"/>
<evidence type="ECO:0000313" key="2">
    <source>
        <dbReference type="Proteomes" id="UP000095662"/>
    </source>
</evidence>
<gene>
    <name evidence="1" type="ORF">ERS852540_02143</name>
</gene>
<reference evidence="1 2" key="1">
    <citation type="submission" date="2015-09" db="EMBL/GenBank/DDBJ databases">
        <authorList>
            <consortium name="Pathogen Informatics"/>
        </authorList>
    </citation>
    <scope>NUCLEOTIDE SEQUENCE [LARGE SCALE GENOMIC DNA]</scope>
    <source>
        <strain evidence="1 2">2789STDY5834928</strain>
    </source>
</reference>
<dbReference type="EMBL" id="CZBY01000020">
    <property type="protein sequence ID" value="CUQ90508.1"/>
    <property type="molecule type" value="Genomic_DNA"/>
</dbReference>